<feature type="chain" id="PRO_5046868178" description="ADGRF3/5-like N-terminal domain-containing protein" evidence="1">
    <location>
        <begin position="24"/>
        <end position="311"/>
    </location>
</feature>
<dbReference type="EMBL" id="JAHRIP010057670">
    <property type="protein sequence ID" value="MEQ2303431.1"/>
    <property type="molecule type" value="Genomic_DNA"/>
</dbReference>
<feature type="signal peptide" evidence="1">
    <location>
        <begin position="1"/>
        <end position="23"/>
    </location>
</feature>
<evidence type="ECO:0000313" key="4">
    <source>
        <dbReference type="Proteomes" id="UP001469553"/>
    </source>
</evidence>
<dbReference type="InterPro" id="IPR057400">
    <property type="entry name" value="ADGRF3/5_N"/>
</dbReference>
<gene>
    <name evidence="3" type="ORF">AMECASPLE_016859</name>
</gene>
<sequence length="311" mass="34517">MALSLKALAIFVLLMTLLMLVTNLHEEHILPHIREKRNVLSYPGTYAANVFLNASNVETYEEILSTLNATSYPLQIDNNTEIQDITVTTVCVSTDNGFRCECKEQFAWPYSTCITYGACDYMSSGICKCISGIPADGSTCQLISELLVETEYVVAIELNLTDITTVDFLRTLLNNGSNFLTLNPTVNVTQIGLTTVCSPSNPGYQCRCDDQYRWSCDQCLRYGSCDNITDDTCGCIKSIPADGQYCQSLDQYNFTSCPTTTPTSTPPLVYEYLISIEVKAEDVTSVEELRNIIYPISINSNTHISEINMST</sequence>
<dbReference type="Pfam" id="PF25387">
    <property type="entry name" value="ADGRF3_N"/>
    <property type="match status" value="2"/>
</dbReference>
<evidence type="ECO:0000259" key="2">
    <source>
        <dbReference type="Pfam" id="PF25387"/>
    </source>
</evidence>
<name>A0ABV0ZBK0_9TELE</name>
<reference evidence="3 4" key="1">
    <citation type="submission" date="2021-06" db="EMBL/GenBank/DDBJ databases">
        <authorList>
            <person name="Palmer J.M."/>
        </authorList>
    </citation>
    <scope>NUCLEOTIDE SEQUENCE [LARGE SCALE GENOMIC DNA]</scope>
    <source>
        <strain evidence="3 4">AS_MEX2019</strain>
        <tissue evidence="3">Muscle</tissue>
    </source>
</reference>
<protein>
    <recommendedName>
        <fullName evidence="2">ADGRF3/5-like N-terminal domain-containing protein</fullName>
    </recommendedName>
</protein>
<dbReference type="PANTHER" id="PTHR45813">
    <property type="entry name" value="IG-LIKE DOMAIN-CONTAINING PROTEIN"/>
    <property type="match status" value="1"/>
</dbReference>
<accession>A0ABV0ZBK0</accession>
<keyword evidence="1" id="KW-0732">Signal</keyword>
<comment type="caution">
    <text evidence="3">The sequence shown here is derived from an EMBL/GenBank/DDBJ whole genome shotgun (WGS) entry which is preliminary data.</text>
</comment>
<feature type="domain" description="ADGRF3/5-like N-terminal" evidence="2">
    <location>
        <begin position="194"/>
        <end position="250"/>
    </location>
</feature>
<keyword evidence="4" id="KW-1185">Reference proteome</keyword>
<dbReference type="InterPro" id="IPR051587">
    <property type="entry name" value="Adhesion_GPCR"/>
</dbReference>
<evidence type="ECO:0000256" key="1">
    <source>
        <dbReference type="SAM" id="SignalP"/>
    </source>
</evidence>
<evidence type="ECO:0000313" key="3">
    <source>
        <dbReference type="EMBL" id="MEQ2303431.1"/>
    </source>
</evidence>
<feature type="non-terminal residue" evidence="3">
    <location>
        <position position="311"/>
    </location>
</feature>
<organism evidence="3 4">
    <name type="scientific">Ameca splendens</name>
    <dbReference type="NCBI Taxonomy" id="208324"/>
    <lineage>
        <taxon>Eukaryota</taxon>
        <taxon>Metazoa</taxon>
        <taxon>Chordata</taxon>
        <taxon>Craniata</taxon>
        <taxon>Vertebrata</taxon>
        <taxon>Euteleostomi</taxon>
        <taxon>Actinopterygii</taxon>
        <taxon>Neopterygii</taxon>
        <taxon>Teleostei</taxon>
        <taxon>Neoteleostei</taxon>
        <taxon>Acanthomorphata</taxon>
        <taxon>Ovalentaria</taxon>
        <taxon>Atherinomorphae</taxon>
        <taxon>Cyprinodontiformes</taxon>
        <taxon>Goodeidae</taxon>
        <taxon>Ameca</taxon>
    </lineage>
</organism>
<dbReference type="PANTHER" id="PTHR45813:SF4">
    <property type="entry name" value="ADHESION G PROTEIN-COUPLED RECEPTOR F5"/>
    <property type="match status" value="1"/>
</dbReference>
<feature type="domain" description="ADGRF3/5-like N-terminal" evidence="2">
    <location>
        <begin position="88"/>
        <end position="144"/>
    </location>
</feature>
<dbReference type="Proteomes" id="UP001469553">
    <property type="component" value="Unassembled WGS sequence"/>
</dbReference>
<proteinExistence type="predicted"/>